<dbReference type="HOGENOM" id="CLU_1244031_0_0_10"/>
<accession>A3XQ93</accession>
<keyword evidence="2" id="KW-1185">Reference proteome</keyword>
<dbReference type="Proteomes" id="UP000001601">
    <property type="component" value="Unassembled WGS sequence"/>
</dbReference>
<proteinExistence type="predicted"/>
<comment type="caution">
    <text evidence="1">The sequence shown here is derived from an EMBL/GenBank/DDBJ whole genome shotgun (WGS) entry which is preliminary data.</text>
</comment>
<protein>
    <submittedName>
        <fullName evidence="1">Uncharacterized protein</fullName>
    </submittedName>
</protein>
<sequence>MVENLGLRTFRELKTLKNDIDSPKGDSLYFSNDTLVRYRYIDYSDDFGVIDEEVLSKKNIDKIVIEKVRLDSVMFSIRNPIDFIASESPCDLIANSGSLGISQKYKFESVLYKSIQLAKLGWINVDRFYPDIEERLELQISNGDQLTLLYIIDESNNTVLNVYADESKKILLPQGKQFKVLGFFLDGEQLFTAMKRIRLVEDRKIELKMKPVDFNEVGGYLK</sequence>
<organism evidence="1 2">
    <name type="scientific">Leeuwenhoekiella blandensis (strain CECT 7118 / CCUG 51940 / KCTC 22103 / MED217)</name>
    <name type="common">Flavobacterium sp. (strain MED217)</name>
    <dbReference type="NCBI Taxonomy" id="398720"/>
    <lineage>
        <taxon>Bacteria</taxon>
        <taxon>Pseudomonadati</taxon>
        <taxon>Bacteroidota</taxon>
        <taxon>Flavobacteriia</taxon>
        <taxon>Flavobacteriales</taxon>
        <taxon>Flavobacteriaceae</taxon>
        <taxon>Leeuwenhoekiella</taxon>
    </lineage>
</organism>
<dbReference type="AlphaFoldDB" id="A3XQ93"/>
<reference evidence="1 2" key="1">
    <citation type="journal article" date="2007" name="Nature">
        <title>Light stimulates growth of proteorhodopsin-containing marine Flavobacteria.</title>
        <authorList>
            <person name="Gomez-Consarnau L."/>
            <person name="Gonzalez J.M."/>
            <person name="Coll-Llado M."/>
            <person name="Gourdon P."/>
            <person name="Pascher T."/>
            <person name="Neutze R."/>
            <person name="Pedros-Alio C."/>
            <person name="Pinhassi J."/>
        </authorList>
    </citation>
    <scope>NUCLEOTIDE SEQUENCE [LARGE SCALE GENOMIC DNA]</scope>
    <source>
        <strain evidence="1 2">MED217</strain>
    </source>
</reference>
<dbReference type="EMBL" id="AANC01000009">
    <property type="protein sequence ID" value="EAQ48282.1"/>
    <property type="molecule type" value="Genomic_DNA"/>
</dbReference>
<evidence type="ECO:0000313" key="2">
    <source>
        <dbReference type="Proteomes" id="UP000001601"/>
    </source>
</evidence>
<evidence type="ECO:0000313" key="1">
    <source>
        <dbReference type="EMBL" id="EAQ48282.1"/>
    </source>
</evidence>
<gene>
    <name evidence="1" type="ORF">MED217_00750</name>
</gene>
<name>A3XQ93_LEEBM</name>